<reference evidence="2 3" key="1">
    <citation type="submission" date="2017-12" db="EMBL/GenBank/DDBJ databases">
        <title>Hemimetabolous genomes reveal molecular basis of termite eusociality.</title>
        <authorList>
            <person name="Harrison M.C."/>
            <person name="Jongepier E."/>
            <person name="Robertson H.M."/>
            <person name="Arning N."/>
            <person name="Bitard-Feildel T."/>
            <person name="Chao H."/>
            <person name="Childers C.P."/>
            <person name="Dinh H."/>
            <person name="Doddapaneni H."/>
            <person name="Dugan S."/>
            <person name="Gowin J."/>
            <person name="Greiner C."/>
            <person name="Han Y."/>
            <person name="Hu H."/>
            <person name="Hughes D.S.T."/>
            <person name="Huylmans A.-K."/>
            <person name="Kemena C."/>
            <person name="Kremer L.P.M."/>
            <person name="Lee S.L."/>
            <person name="Lopez-Ezquerra A."/>
            <person name="Mallet L."/>
            <person name="Monroy-Kuhn J.M."/>
            <person name="Moser A."/>
            <person name="Murali S.C."/>
            <person name="Muzny D.M."/>
            <person name="Otani S."/>
            <person name="Piulachs M.-D."/>
            <person name="Poelchau M."/>
            <person name="Qu J."/>
            <person name="Schaub F."/>
            <person name="Wada-Katsumata A."/>
            <person name="Worley K.C."/>
            <person name="Xie Q."/>
            <person name="Ylla G."/>
            <person name="Poulsen M."/>
            <person name="Gibbs R.A."/>
            <person name="Schal C."/>
            <person name="Richards S."/>
            <person name="Belles X."/>
            <person name="Korb J."/>
            <person name="Bornberg-Bauer E."/>
        </authorList>
    </citation>
    <scope>NUCLEOTIDE SEQUENCE [LARGE SCALE GENOMIC DNA]</scope>
    <source>
        <tissue evidence="2">Whole body</tissue>
    </source>
</reference>
<sequence>MKPLSCVGGNMCQPSVRNHLLYTHMSNHYRRIYSAKSTVDTAPPHGAIRRQQPHTSLCSPKKCELGLADIIASDKKNSPRTYTGHTWTQTELLSQARRVASHKQQRECLEGEQERNRGWTSVKKESWSYCKRAPDIMDQHAHSFKLPDRAFKPRILKTDVQSRLRDLRVYHPPSRKGRPRDYSELQVRKHKQQRPEDQQSEEEAASGGMPARCSDLCDPQKHVSSKESSRDSAYNGGVSSGTASRGLSPIAMCPIVLAGRPTAHKSLPAKTKEDAVYMKFVHDITEDVLARGIYSDRGLRQLFQRHIADNEGQLSLDRMQDEVARLCEQLGIPQPDKRGCGSELLHLAWSKKSHYRILSGVKDVEQGRTFSLEASECMQKVRNIPCQTLQGSLADESCADVGGFEEPEPTPSVGLPYTLSCETSEIPVTD</sequence>
<dbReference type="EMBL" id="NEVH01006756">
    <property type="protein sequence ID" value="PNF36552.1"/>
    <property type="molecule type" value="Genomic_DNA"/>
</dbReference>
<gene>
    <name evidence="2" type="ORF">B7P43_G15879</name>
</gene>
<dbReference type="GO" id="GO:0036064">
    <property type="term" value="C:ciliary basal body"/>
    <property type="evidence" value="ECO:0007669"/>
    <property type="project" value="TreeGrafter"/>
</dbReference>
<protein>
    <submittedName>
        <fullName evidence="2">Uncharacterized protein</fullName>
    </submittedName>
</protein>
<keyword evidence="3" id="KW-1185">Reference proteome</keyword>
<dbReference type="InParanoid" id="A0A2J7R6U0"/>
<dbReference type="STRING" id="105785.A0A2J7R6U0"/>
<feature type="region of interest" description="Disordered" evidence="1">
    <location>
        <begin position="166"/>
        <end position="242"/>
    </location>
</feature>
<name>A0A2J7R6U0_9NEOP</name>
<dbReference type="PANTHER" id="PTHR14917:SF4">
    <property type="entry name" value="SPERMATOGENESIS-ASSOCIATED 7"/>
    <property type="match status" value="1"/>
</dbReference>
<dbReference type="Pfam" id="PF15244">
    <property type="entry name" value="HSD3"/>
    <property type="match status" value="1"/>
</dbReference>
<feature type="compositionally biased region" description="Basic and acidic residues" evidence="1">
    <location>
        <begin position="179"/>
        <end position="197"/>
    </location>
</feature>
<proteinExistence type="predicted"/>
<dbReference type="GO" id="GO:0000226">
    <property type="term" value="P:microtubule cytoskeleton organization"/>
    <property type="evidence" value="ECO:0007669"/>
    <property type="project" value="TreeGrafter"/>
</dbReference>
<evidence type="ECO:0000313" key="2">
    <source>
        <dbReference type="EMBL" id="PNF36553.1"/>
    </source>
</evidence>
<dbReference type="GO" id="GO:0005930">
    <property type="term" value="C:axoneme"/>
    <property type="evidence" value="ECO:0007669"/>
    <property type="project" value="TreeGrafter"/>
</dbReference>
<accession>A0A2J7R6U0</accession>
<evidence type="ECO:0000313" key="3">
    <source>
        <dbReference type="Proteomes" id="UP000235965"/>
    </source>
</evidence>
<dbReference type="Proteomes" id="UP000235965">
    <property type="component" value="Unassembled WGS sequence"/>
</dbReference>
<evidence type="ECO:0000256" key="1">
    <source>
        <dbReference type="SAM" id="MobiDB-lite"/>
    </source>
</evidence>
<dbReference type="InterPro" id="IPR029357">
    <property type="entry name" value="SPATA7"/>
</dbReference>
<organism evidence="2 3">
    <name type="scientific">Cryptotermes secundus</name>
    <dbReference type="NCBI Taxonomy" id="105785"/>
    <lineage>
        <taxon>Eukaryota</taxon>
        <taxon>Metazoa</taxon>
        <taxon>Ecdysozoa</taxon>
        <taxon>Arthropoda</taxon>
        <taxon>Hexapoda</taxon>
        <taxon>Insecta</taxon>
        <taxon>Pterygota</taxon>
        <taxon>Neoptera</taxon>
        <taxon>Polyneoptera</taxon>
        <taxon>Dictyoptera</taxon>
        <taxon>Blattodea</taxon>
        <taxon>Blattoidea</taxon>
        <taxon>Termitoidae</taxon>
        <taxon>Kalotermitidae</taxon>
        <taxon>Cryptotermitinae</taxon>
        <taxon>Cryptotermes</taxon>
    </lineage>
</organism>
<dbReference type="PANTHER" id="PTHR14917">
    <property type="entry name" value="SPERMATOGENESIS-ASSOCIATED PROTEIN 7"/>
    <property type="match status" value="1"/>
</dbReference>
<dbReference type="EMBL" id="NEVH01006756">
    <property type="protein sequence ID" value="PNF36553.1"/>
    <property type="molecule type" value="Genomic_DNA"/>
</dbReference>
<feature type="compositionally biased region" description="Basic and acidic residues" evidence="1">
    <location>
        <begin position="218"/>
        <end position="230"/>
    </location>
</feature>
<dbReference type="AlphaFoldDB" id="A0A2J7R6U0"/>
<comment type="caution">
    <text evidence="2">The sequence shown here is derived from an EMBL/GenBank/DDBJ whole genome shotgun (WGS) entry which is preliminary data.</text>
</comment>
<dbReference type="OrthoDB" id="6263678at2759"/>